<dbReference type="AlphaFoldDB" id="A0A6L3T1T3"/>
<reference evidence="2 3" key="1">
    <citation type="submission" date="2019-09" db="EMBL/GenBank/DDBJ databases">
        <title>YIM 48816 draft genome.</title>
        <authorList>
            <person name="Jiang L."/>
        </authorList>
    </citation>
    <scope>NUCLEOTIDE SEQUENCE [LARGE SCALE GENOMIC DNA]</scope>
    <source>
        <strain evidence="2 3">YIM 48816</strain>
    </source>
</reference>
<dbReference type="EMBL" id="VZZK01000004">
    <property type="protein sequence ID" value="KAB1080590.1"/>
    <property type="molecule type" value="Genomic_DNA"/>
</dbReference>
<proteinExistence type="predicted"/>
<dbReference type="OrthoDB" id="291307at2"/>
<comment type="caution">
    <text evidence="2">The sequence shown here is derived from an EMBL/GenBank/DDBJ whole genome shotgun (WGS) entry which is preliminary data.</text>
</comment>
<evidence type="ECO:0000313" key="2">
    <source>
        <dbReference type="EMBL" id="KAB1080590.1"/>
    </source>
</evidence>
<feature type="compositionally biased region" description="Basic and acidic residues" evidence="1">
    <location>
        <begin position="44"/>
        <end position="53"/>
    </location>
</feature>
<protein>
    <submittedName>
        <fullName evidence="2">Type II toxin-antitoxin system ParD family antitoxin</fullName>
    </submittedName>
</protein>
<sequence>MPAKHSRHIGLTDTLATWIVSPVTEGVFASTSDPIRTAVWAPRSQDEGNRPVERAVSMRTLRGKGQA</sequence>
<gene>
    <name evidence="2" type="ORF">F6X53_05210</name>
</gene>
<feature type="region of interest" description="Disordered" evidence="1">
    <location>
        <begin position="43"/>
        <end position="67"/>
    </location>
</feature>
<name>A0A6L3T1T3_9HYPH</name>
<evidence type="ECO:0000256" key="1">
    <source>
        <dbReference type="SAM" id="MobiDB-lite"/>
    </source>
</evidence>
<accession>A0A6L3T1T3</accession>
<organism evidence="2 3">
    <name type="scientific">Methylobacterium soli</name>
    <dbReference type="NCBI Taxonomy" id="553447"/>
    <lineage>
        <taxon>Bacteria</taxon>
        <taxon>Pseudomonadati</taxon>
        <taxon>Pseudomonadota</taxon>
        <taxon>Alphaproteobacteria</taxon>
        <taxon>Hyphomicrobiales</taxon>
        <taxon>Methylobacteriaceae</taxon>
        <taxon>Methylobacterium</taxon>
    </lineage>
</organism>
<evidence type="ECO:0000313" key="3">
    <source>
        <dbReference type="Proteomes" id="UP000474159"/>
    </source>
</evidence>
<dbReference type="Proteomes" id="UP000474159">
    <property type="component" value="Unassembled WGS sequence"/>
</dbReference>
<dbReference type="RefSeq" id="WP_150997899.1">
    <property type="nucleotide sequence ID" value="NZ_BPQY01000417.1"/>
</dbReference>
<keyword evidence="3" id="KW-1185">Reference proteome</keyword>